<dbReference type="EMBL" id="JXRA01000065">
    <property type="protein sequence ID" value="KIO76379.1"/>
    <property type="molecule type" value="Genomic_DNA"/>
</dbReference>
<feature type="transmembrane region" description="Helical" evidence="1">
    <location>
        <begin position="6"/>
        <end position="30"/>
    </location>
</feature>
<reference evidence="3 4" key="1">
    <citation type="submission" date="2015-01" db="EMBL/GenBank/DDBJ databases">
        <title>Draft genome sequence of Pedobacter sp. NL19 isolated from sludge of an effluent treatment pond in an abandoned uranium mine.</title>
        <authorList>
            <person name="Santos T."/>
            <person name="Caetano T."/>
            <person name="Covas C."/>
            <person name="Cruz A."/>
            <person name="Mendo S."/>
        </authorList>
    </citation>
    <scope>NUCLEOTIDE SEQUENCE [LARGE SCALE GENOMIC DNA]</scope>
    <source>
        <strain evidence="3 4">NL19</strain>
    </source>
</reference>
<name>A0A0D0FVC9_9SPHI</name>
<feature type="transmembrane region" description="Helical" evidence="1">
    <location>
        <begin position="75"/>
        <end position="94"/>
    </location>
</feature>
<organism evidence="3 4">
    <name type="scientific">Pedobacter lusitanus</name>
    <dbReference type="NCBI Taxonomy" id="1503925"/>
    <lineage>
        <taxon>Bacteria</taxon>
        <taxon>Pseudomonadati</taxon>
        <taxon>Bacteroidota</taxon>
        <taxon>Sphingobacteriia</taxon>
        <taxon>Sphingobacteriales</taxon>
        <taxon>Sphingobacteriaceae</taxon>
        <taxon>Pedobacter</taxon>
    </lineage>
</organism>
<sequence>MSDQYLAFLIGLMGSVHCLGMCGPLAFAVPTLKKGWGFLVLDKLSYQGGRVIAYCILGAIIGLIGRQIWLAGVQQYISIISGLLILIAAISKLLKFSAGRINSRLLQPFNRLLGYALKHQANHLIIGIVNGFLPCGLVYLALTGALNTGTVKTAVEYMFWYGLGTVPLMFIAGISAGFTTAIFRRKINNVIPYLMIVLGIWFIFRGMELNIPYISPAKTGTSICSN</sequence>
<evidence type="ECO:0000313" key="4">
    <source>
        <dbReference type="Proteomes" id="UP000032049"/>
    </source>
</evidence>
<dbReference type="AlphaFoldDB" id="A0A0D0FVC9"/>
<feature type="transmembrane region" description="Helical" evidence="1">
    <location>
        <begin position="190"/>
        <end position="207"/>
    </location>
</feature>
<comment type="caution">
    <text evidence="3">The sequence shown here is derived from an EMBL/GenBank/DDBJ whole genome shotgun (WGS) entry which is preliminary data.</text>
</comment>
<evidence type="ECO:0000313" key="3">
    <source>
        <dbReference type="EMBL" id="KIO76379.1"/>
    </source>
</evidence>
<feature type="domain" description="Urease accessory protein UreH-like transmembrane" evidence="2">
    <location>
        <begin position="7"/>
        <end position="201"/>
    </location>
</feature>
<dbReference type="PANTHER" id="PTHR42208:SF1">
    <property type="entry name" value="HEAVY METAL TRANSPORTER"/>
    <property type="match status" value="1"/>
</dbReference>
<proteinExistence type="predicted"/>
<keyword evidence="1" id="KW-0812">Transmembrane</keyword>
<keyword evidence="4" id="KW-1185">Reference proteome</keyword>
<protein>
    <submittedName>
        <fullName evidence="3">Membrane protein</fullName>
    </submittedName>
</protein>
<keyword evidence="1" id="KW-0472">Membrane</keyword>
<dbReference type="STRING" id="1503925.TH53_15655"/>
<gene>
    <name evidence="3" type="ORF">TH53_15655</name>
</gene>
<dbReference type="InterPro" id="IPR039447">
    <property type="entry name" value="UreH-like_TM_dom"/>
</dbReference>
<dbReference type="PANTHER" id="PTHR42208">
    <property type="entry name" value="HEAVY METAL TRANSPORTER-RELATED"/>
    <property type="match status" value="1"/>
</dbReference>
<dbReference type="Proteomes" id="UP000032049">
    <property type="component" value="Unassembled WGS sequence"/>
</dbReference>
<evidence type="ECO:0000259" key="2">
    <source>
        <dbReference type="Pfam" id="PF13386"/>
    </source>
</evidence>
<feature type="transmembrane region" description="Helical" evidence="1">
    <location>
        <begin position="158"/>
        <end position="183"/>
    </location>
</feature>
<dbReference type="OrthoDB" id="594443at2"/>
<accession>A0A0D0FVC9</accession>
<dbReference type="Pfam" id="PF13386">
    <property type="entry name" value="DsbD_2"/>
    <property type="match status" value="1"/>
</dbReference>
<evidence type="ECO:0000256" key="1">
    <source>
        <dbReference type="SAM" id="Phobius"/>
    </source>
</evidence>
<feature type="transmembrane region" description="Helical" evidence="1">
    <location>
        <begin position="124"/>
        <end position="146"/>
    </location>
</feature>
<keyword evidence="1" id="KW-1133">Transmembrane helix</keyword>
<feature type="transmembrane region" description="Helical" evidence="1">
    <location>
        <begin position="51"/>
        <end position="69"/>
    </location>
</feature>
<dbReference type="RefSeq" id="WP_041883254.1">
    <property type="nucleotide sequence ID" value="NZ_CP157278.1"/>
</dbReference>